<evidence type="ECO:0000313" key="4">
    <source>
        <dbReference type="Proteomes" id="UP001150062"/>
    </source>
</evidence>
<evidence type="ECO:0000313" key="3">
    <source>
        <dbReference type="EMBL" id="KAJ6226149.1"/>
    </source>
</evidence>
<feature type="compositionally biased region" description="Low complexity" evidence="1">
    <location>
        <begin position="142"/>
        <end position="160"/>
    </location>
</feature>
<evidence type="ECO:0000256" key="1">
    <source>
        <dbReference type="SAM" id="MobiDB-lite"/>
    </source>
</evidence>
<keyword evidence="4" id="KW-1185">Reference proteome</keyword>
<reference evidence="3" key="1">
    <citation type="submission" date="2022-08" db="EMBL/GenBank/DDBJ databases">
        <title>Novel sulfate-reducing endosymbionts in the free-living metamonad Anaeramoeba.</title>
        <authorList>
            <person name="Jerlstrom-Hultqvist J."/>
            <person name="Cepicka I."/>
            <person name="Gallot-Lavallee L."/>
            <person name="Salas-Leiva D."/>
            <person name="Curtis B.A."/>
            <person name="Zahonova K."/>
            <person name="Pipaliya S."/>
            <person name="Dacks J."/>
            <person name="Roger A.J."/>
        </authorList>
    </citation>
    <scope>NUCLEOTIDE SEQUENCE</scope>
    <source>
        <strain evidence="3">Schooner1</strain>
    </source>
</reference>
<feature type="compositionally biased region" description="Basic residues" evidence="1">
    <location>
        <begin position="127"/>
        <end position="137"/>
    </location>
</feature>
<proteinExistence type="predicted"/>
<dbReference type="GO" id="GO:0016853">
    <property type="term" value="F:isomerase activity"/>
    <property type="evidence" value="ECO:0007669"/>
    <property type="project" value="UniProtKB-KW"/>
</dbReference>
<comment type="caution">
    <text evidence="3">The sequence shown here is derived from an EMBL/GenBank/DDBJ whole genome shotgun (WGS) entry which is preliminary data.</text>
</comment>
<feature type="transmembrane region" description="Helical" evidence="2">
    <location>
        <begin position="292"/>
        <end position="311"/>
    </location>
</feature>
<protein>
    <submittedName>
        <fullName evidence="3">Peptidyl-prolyl cis-trans isomerase cyp63</fullName>
    </submittedName>
</protein>
<gene>
    <name evidence="3" type="ORF">M0813_01118</name>
</gene>
<dbReference type="Proteomes" id="UP001150062">
    <property type="component" value="Unassembled WGS sequence"/>
</dbReference>
<sequence>MNDNGLFSLRDPRLTKKTRLLEILKNHGVILPLRTPHNEVIRQFLKTQKEKQKKKRSKNPKNLANKKHKQKKEKTKKKINPTIFADNDSNTKKRNFDQLDEFSEPNSGFEEKSMNLNPIQTTDNTHHGKQRRTNKQNKKSDNNTNNNSLNSAQNLENNSSGDSSNETIEISSDEMETNSQPTIEIFPNNKSPYGETEEGSNHSTIGDNSHQNISILQNEQKIDVHAYGQDASGYDAQEEIDSGNEEEEQLEQTFVIDLDSHQQNFVRIPALNHQNDQTTNAWKKFWKTNPGLLLFFLLLFFLSTQIIGRFMKIIFK</sequence>
<feature type="compositionally biased region" description="Basic residues" evidence="1">
    <location>
        <begin position="51"/>
        <end position="79"/>
    </location>
</feature>
<keyword evidence="2" id="KW-0812">Transmembrane</keyword>
<organism evidence="3 4">
    <name type="scientific">Anaeramoeba flamelloides</name>
    <dbReference type="NCBI Taxonomy" id="1746091"/>
    <lineage>
        <taxon>Eukaryota</taxon>
        <taxon>Metamonada</taxon>
        <taxon>Anaeramoebidae</taxon>
        <taxon>Anaeramoeba</taxon>
    </lineage>
</organism>
<name>A0ABQ8X128_9EUKA</name>
<feature type="compositionally biased region" description="Polar residues" evidence="1">
    <location>
        <begin position="161"/>
        <end position="170"/>
    </location>
</feature>
<accession>A0ABQ8X128</accession>
<feature type="compositionally biased region" description="Polar residues" evidence="1">
    <location>
        <begin position="114"/>
        <end position="123"/>
    </location>
</feature>
<feature type="region of interest" description="Disordered" evidence="1">
    <location>
        <begin position="48"/>
        <end position="209"/>
    </location>
</feature>
<evidence type="ECO:0000256" key="2">
    <source>
        <dbReference type="SAM" id="Phobius"/>
    </source>
</evidence>
<dbReference type="EMBL" id="JAOAOG010000346">
    <property type="protein sequence ID" value="KAJ6226149.1"/>
    <property type="molecule type" value="Genomic_DNA"/>
</dbReference>
<keyword evidence="3" id="KW-0413">Isomerase</keyword>
<keyword evidence="2" id="KW-1133">Transmembrane helix</keyword>
<keyword evidence="2" id="KW-0472">Membrane</keyword>